<dbReference type="SUPFAM" id="SSF52540">
    <property type="entry name" value="P-loop containing nucleoside triphosphate hydrolases"/>
    <property type="match status" value="2"/>
</dbReference>
<dbReference type="GO" id="GO:0005524">
    <property type="term" value="F:ATP binding"/>
    <property type="evidence" value="ECO:0007669"/>
    <property type="project" value="UniProtKB-KW"/>
</dbReference>
<sequence length="409" mass="47144">MSIRKHYSLDSSTLKLTPDFVNELLTLDFLKTDTGKSGLFFSDYTLKHYLEKEYKYDIKIITDEQDSLLNKSTGERRMLLFKYLINQNPDFLIIDNPFDTLDTHHVKWLRSQLYKLSNHTTILQLYRRKEDVLQFITTELNIDSDYKINTIKSSEERAKKVIYELHDEFPQSLSNFNIIPESLVRFENVSVFYGEKPILRAINWEIKKGETWYLKGPNGSGKTTLINMMSGDNTKGYGQKLYLFDKQKGSGESVWDIKQKIGLFTTNLTEHFDGSSTVIEMILSGFFDSVGLIDKPSNLQSKIAEQWLSLLALLTQKNNQFSTLNESQKRMILIARAMIKQPPLLILDEPTSSLDDIGAQRVIALIKRIVNQSNTALIYVSHRPEKNLILDYTFELIANKSGSYGICLK</sequence>
<dbReference type="SMART" id="SM00382">
    <property type="entry name" value="AAA"/>
    <property type="match status" value="1"/>
</dbReference>
<keyword evidence="6" id="KW-1185">Reference proteome</keyword>
<dbReference type="Pfam" id="PF00005">
    <property type="entry name" value="ABC_tran"/>
    <property type="match status" value="1"/>
</dbReference>
<dbReference type="GO" id="GO:0016887">
    <property type="term" value="F:ATP hydrolysis activity"/>
    <property type="evidence" value="ECO:0007669"/>
    <property type="project" value="InterPro"/>
</dbReference>
<dbReference type="PANTHER" id="PTHR43553:SF3">
    <property type="entry name" value="ABC TRANSPORTER ATP-BINDING PROTEIN MODF"/>
    <property type="match status" value="1"/>
</dbReference>
<dbReference type="EMBL" id="QOVM01000002">
    <property type="protein sequence ID" value="RXG23853.1"/>
    <property type="molecule type" value="Genomic_DNA"/>
</dbReference>
<dbReference type="RefSeq" id="WP_128757350.1">
    <property type="nucleotide sequence ID" value="NZ_QOVM01000002.1"/>
</dbReference>
<dbReference type="InterPro" id="IPR003439">
    <property type="entry name" value="ABC_transporter-like_ATP-bd"/>
</dbReference>
<dbReference type="Proteomes" id="UP000289238">
    <property type="component" value="Unassembled WGS sequence"/>
</dbReference>
<keyword evidence="2" id="KW-0547">Nucleotide-binding</keyword>
<dbReference type="OrthoDB" id="9789994at2"/>
<evidence type="ECO:0000256" key="2">
    <source>
        <dbReference type="ARBA" id="ARBA00022741"/>
    </source>
</evidence>
<evidence type="ECO:0000259" key="4">
    <source>
        <dbReference type="PROSITE" id="PS50893"/>
    </source>
</evidence>
<dbReference type="GO" id="GO:0042626">
    <property type="term" value="F:ATPase-coupled transmembrane transporter activity"/>
    <property type="evidence" value="ECO:0007669"/>
    <property type="project" value="TreeGrafter"/>
</dbReference>
<gene>
    <name evidence="5" type="ORF">DSM00_1469</name>
</gene>
<dbReference type="InterPro" id="IPR050095">
    <property type="entry name" value="ECF_ABC_transporter_ATP-bd"/>
</dbReference>
<dbReference type="InterPro" id="IPR027417">
    <property type="entry name" value="P-loop_NTPase"/>
</dbReference>
<dbReference type="PANTHER" id="PTHR43553">
    <property type="entry name" value="HEAVY METAL TRANSPORTER"/>
    <property type="match status" value="1"/>
</dbReference>
<dbReference type="PROSITE" id="PS50893">
    <property type="entry name" value="ABC_TRANSPORTER_2"/>
    <property type="match status" value="1"/>
</dbReference>
<dbReference type="AlphaFoldDB" id="A0A4Q0PAR0"/>
<comment type="caution">
    <text evidence="5">The sequence shown here is derived from an EMBL/GenBank/DDBJ whole genome shotgun (WGS) entry which is preliminary data.</text>
</comment>
<dbReference type="CDD" id="cd00267">
    <property type="entry name" value="ABC_ATPase"/>
    <property type="match status" value="1"/>
</dbReference>
<protein>
    <submittedName>
        <fullName evidence="5">Molybdate transport system ATP-binding protein</fullName>
    </submittedName>
</protein>
<keyword evidence="3 5" id="KW-0067">ATP-binding</keyword>
<dbReference type="InterPro" id="IPR003593">
    <property type="entry name" value="AAA+_ATPase"/>
</dbReference>
<reference evidence="5 6" key="1">
    <citation type="submission" date="2018-07" db="EMBL/GenBank/DDBJ databases">
        <title>Leeuwenhoekiella genomics.</title>
        <authorList>
            <person name="Tahon G."/>
            <person name="Willems A."/>
        </authorList>
    </citation>
    <scope>NUCLEOTIDE SEQUENCE [LARGE SCALE GENOMIC DNA]</scope>
    <source>
        <strain evidence="5 6">LMG 22550</strain>
    </source>
</reference>
<name>A0A4Q0PAR0_9FLAO</name>
<accession>A0A4Q0PAR0</accession>
<dbReference type="Gene3D" id="3.40.50.300">
    <property type="entry name" value="P-loop containing nucleotide triphosphate hydrolases"/>
    <property type="match status" value="2"/>
</dbReference>
<evidence type="ECO:0000313" key="5">
    <source>
        <dbReference type="EMBL" id="RXG23853.1"/>
    </source>
</evidence>
<evidence type="ECO:0000313" key="6">
    <source>
        <dbReference type="Proteomes" id="UP000289238"/>
    </source>
</evidence>
<organism evidence="5 6">
    <name type="scientific">Leeuwenhoekiella aequorea</name>
    <dbReference type="NCBI Taxonomy" id="283736"/>
    <lineage>
        <taxon>Bacteria</taxon>
        <taxon>Pseudomonadati</taxon>
        <taxon>Bacteroidota</taxon>
        <taxon>Flavobacteriia</taxon>
        <taxon>Flavobacteriales</taxon>
        <taxon>Flavobacteriaceae</taxon>
        <taxon>Leeuwenhoekiella</taxon>
    </lineage>
</organism>
<keyword evidence="1" id="KW-0813">Transport</keyword>
<proteinExistence type="predicted"/>
<dbReference type="GO" id="GO:0043190">
    <property type="term" value="C:ATP-binding cassette (ABC) transporter complex"/>
    <property type="evidence" value="ECO:0007669"/>
    <property type="project" value="TreeGrafter"/>
</dbReference>
<evidence type="ECO:0000256" key="1">
    <source>
        <dbReference type="ARBA" id="ARBA00022448"/>
    </source>
</evidence>
<evidence type="ECO:0000256" key="3">
    <source>
        <dbReference type="ARBA" id="ARBA00022840"/>
    </source>
</evidence>
<feature type="domain" description="ABC transporter" evidence="4">
    <location>
        <begin position="184"/>
        <end position="409"/>
    </location>
</feature>